<dbReference type="EnsemblMetazoa" id="HelroT188793">
    <property type="protein sequence ID" value="HelroP188793"/>
    <property type="gene ID" value="HelroG188793"/>
</dbReference>
<organism evidence="4 5">
    <name type="scientific">Helobdella robusta</name>
    <name type="common">Californian leech</name>
    <dbReference type="NCBI Taxonomy" id="6412"/>
    <lineage>
        <taxon>Eukaryota</taxon>
        <taxon>Metazoa</taxon>
        <taxon>Spiralia</taxon>
        <taxon>Lophotrochozoa</taxon>
        <taxon>Annelida</taxon>
        <taxon>Clitellata</taxon>
        <taxon>Hirudinea</taxon>
        <taxon>Rhynchobdellida</taxon>
        <taxon>Glossiphoniidae</taxon>
        <taxon>Helobdella</taxon>
    </lineage>
</organism>
<dbReference type="EMBL" id="KB096742">
    <property type="protein sequence ID" value="ESO02649.1"/>
    <property type="molecule type" value="Genomic_DNA"/>
</dbReference>
<keyword evidence="1" id="KW-0175">Coiled coil</keyword>
<reference evidence="3 5" key="2">
    <citation type="journal article" date="2013" name="Nature">
        <title>Insights into bilaterian evolution from three spiralian genomes.</title>
        <authorList>
            <person name="Simakov O."/>
            <person name="Marletaz F."/>
            <person name="Cho S.J."/>
            <person name="Edsinger-Gonzales E."/>
            <person name="Havlak P."/>
            <person name="Hellsten U."/>
            <person name="Kuo D.H."/>
            <person name="Larsson T."/>
            <person name="Lv J."/>
            <person name="Arendt D."/>
            <person name="Savage R."/>
            <person name="Osoegawa K."/>
            <person name="de Jong P."/>
            <person name="Grimwood J."/>
            <person name="Chapman J.A."/>
            <person name="Shapiro H."/>
            <person name="Aerts A."/>
            <person name="Otillar R.P."/>
            <person name="Terry A.Y."/>
            <person name="Boore J.L."/>
            <person name="Grigoriev I.V."/>
            <person name="Lindberg D.R."/>
            <person name="Seaver E.C."/>
            <person name="Weisblat D.A."/>
            <person name="Putnam N.H."/>
            <person name="Rokhsar D.S."/>
        </authorList>
    </citation>
    <scope>NUCLEOTIDE SEQUENCE</scope>
</reference>
<name>T1FQD1_HELRO</name>
<feature type="region of interest" description="Disordered" evidence="2">
    <location>
        <begin position="320"/>
        <end position="355"/>
    </location>
</feature>
<dbReference type="RefSeq" id="XP_009020057.1">
    <property type="nucleotide sequence ID" value="XM_009021809.1"/>
</dbReference>
<dbReference type="CTD" id="20211028"/>
<dbReference type="HOGENOM" id="CLU_652626_0_0_1"/>
<accession>T1FQD1</accession>
<dbReference type="AlphaFoldDB" id="T1FQD1"/>
<gene>
    <name evidence="4" type="primary">20211028</name>
    <name evidence="3" type="ORF">HELRODRAFT_188793</name>
</gene>
<dbReference type="OrthoDB" id="295078at2759"/>
<keyword evidence="5" id="KW-1185">Reference proteome</keyword>
<sequence>MDNNHNKNNNNNNNSNNNNNKSNNNLDLANTTHQTDILNDVIKEFELTSPGSFVCQNCRNRSPQELAKLVEQANRHSNNRGVMLVINEHQLKASSGSLVNDSKVDNTNNSDDDNNNNNNSNNNNNNNNNNNELFKKLQEELVACKLREAESSLGFKELQQKVTQLSKQWQQFIKDCENPRSSGEIKNRTLLDLKETIMSLKVKETCMVSEYNELKQKLIDLETENHVYKRQEKKLKECINTLEEKLSTSLLREDDLINENKELLRRIDSISTQNEESVIMYKIKYAEQCQKMADMRRKVAELEIENEELLTAYKLNPSVQDGRNNFHNNNNNPHKCHYKRNNNNDDNEPTTPTYGSVTSLEEQQQNVIDLLSNCDMSDIMTESFFADAVFAPVSLPTGLPTNLKTRKNHNDDNNNDGDSFI</sequence>
<feature type="coiled-coil region" evidence="1">
    <location>
        <begin position="211"/>
        <end position="312"/>
    </location>
</feature>
<dbReference type="KEGG" id="hro:HELRODRAFT_188793"/>
<dbReference type="PANTHER" id="PTHR23353">
    <property type="entry name" value="RAB-GAP/TBC-RELATED"/>
    <property type="match status" value="1"/>
</dbReference>
<evidence type="ECO:0000313" key="3">
    <source>
        <dbReference type="EMBL" id="ESO02649.1"/>
    </source>
</evidence>
<feature type="region of interest" description="Disordered" evidence="2">
    <location>
        <begin position="1"/>
        <end position="28"/>
    </location>
</feature>
<dbReference type="InParanoid" id="T1FQD1"/>
<dbReference type="GeneID" id="20211028"/>
<feature type="compositionally biased region" description="Low complexity" evidence="2">
    <location>
        <begin position="105"/>
        <end position="131"/>
    </location>
</feature>
<reference evidence="4" key="3">
    <citation type="submission" date="2015-06" db="UniProtKB">
        <authorList>
            <consortium name="EnsemblMetazoa"/>
        </authorList>
    </citation>
    <scope>IDENTIFICATION</scope>
</reference>
<dbReference type="InterPro" id="IPR053019">
    <property type="entry name" value="GATA_zinc_finger"/>
</dbReference>
<feature type="region of interest" description="Disordered" evidence="2">
    <location>
        <begin position="398"/>
        <end position="421"/>
    </location>
</feature>
<proteinExistence type="predicted"/>
<dbReference type="EMBL" id="AMQM01000977">
    <property type="status" value="NOT_ANNOTATED_CDS"/>
    <property type="molecule type" value="Genomic_DNA"/>
</dbReference>
<reference evidence="5" key="1">
    <citation type="submission" date="2012-12" db="EMBL/GenBank/DDBJ databases">
        <authorList>
            <person name="Hellsten U."/>
            <person name="Grimwood J."/>
            <person name="Chapman J.A."/>
            <person name="Shapiro H."/>
            <person name="Aerts A."/>
            <person name="Otillar R.P."/>
            <person name="Terry A.Y."/>
            <person name="Boore J.L."/>
            <person name="Simakov O."/>
            <person name="Marletaz F."/>
            <person name="Cho S.-J."/>
            <person name="Edsinger-Gonzales E."/>
            <person name="Havlak P."/>
            <person name="Kuo D.-H."/>
            <person name="Larsson T."/>
            <person name="Lv J."/>
            <person name="Arendt D."/>
            <person name="Savage R."/>
            <person name="Osoegawa K."/>
            <person name="de Jong P."/>
            <person name="Lindberg D.R."/>
            <person name="Seaver E.C."/>
            <person name="Weisblat D.A."/>
            <person name="Putnam N.H."/>
            <person name="Grigoriev I.V."/>
            <person name="Rokhsar D.S."/>
        </authorList>
    </citation>
    <scope>NUCLEOTIDE SEQUENCE</scope>
</reference>
<evidence type="ECO:0000256" key="1">
    <source>
        <dbReference type="SAM" id="Coils"/>
    </source>
</evidence>
<dbReference type="Proteomes" id="UP000015101">
    <property type="component" value="Unassembled WGS sequence"/>
</dbReference>
<feature type="region of interest" description="Disordered" evidence="2">
    <location>
        <begin position="94"/>
        <end position="131"/>
    </location>
</feature>
<protein>
    <submittedName>
        <fullName evidence="3 4">Uncharacterized protein</fullName>
    </submittedName>
</protein>
<evidence type="ECO:0000313" key="5">
    <source>
        <dbReference type="Proteomes" id="UP000015101"/>
    </source>
</evidence>
<evidence type="ECO:0000313" key="4">
    <source>
        <dbReference type="EnsemblMetazoa" id="HelroP188793"/>
    </source>
</evidence>
<dbReference type="eggNOG" id="KOG4436">
    <property type="taxonomic scope" value="Eukaryota"/>
</dbReference>
<evidence type="ECO:0000256" key="2">
    <source>
        <dbReference type="SAM" id="MobiDB-lite"/>
    </source>
</evidence>
<feature type="compositionally biased region" description="Low complexity" evidence="2">
    <location>
        <begin position="6"/>
        <end position="25"/>
    </location>
</feature>